<keyword evidence="5" id="KW-0571">Peptide transport</keyword>
<evidence type="ECO:0000256" key="5">
    <source>
        <dbReference type="ARBA" id="ARBA00022856"/>
    </source>
</evidence>
<keyword evidence="13" id="KW-1185">Reference proteome</keyword>
<sequence length="711" mass="80439">MEHDSTYPTAVFCIIATEFCERFSFCGLRTILSLYLRNILLFSENAATVIYHIFIMVCYIIPMVGAFCADIYFGRYRTIRNFAIIYLIGNILMCVAAVPTIGVSPTLFSAIGLSLIAIGTGGIKPCVAAFGAEQFTLPAQKDMLMHFFSIFYFTINLGGFVGMTLTPIMKKAVTCFGEDTCYALGFGFPAALMLMAILLFVMGKSFYKLKSPKRNVLIEFFKCGWYALATKFKERTRSDHWLDKAKGKFNTKLIEDMKVVCAILLLYTPLPIFWSLFDQQGSRWTFQASHMNGNIMGAQITPDQMQVVNPVMVLIIIPIFDRIFYPCFSKYNILENSLHRMALGGIIAGMAFLSAGLLELVLETTYPELPDKNHASVNIINTLPCNLRLYNPFNGVQIINASELFRFKNVVTHNYSTFSLRVEAPYYCGDCYFSKHTFDINILSVEHQIDSILIGTNEHDAIKSFITDPVDFKKSLTGAPRVRIVYIKNSYYFHNITVSLRSTTGLEDIYFVPDSNHSDIAVSEYLEVPQGIYECFIRSKENQHLYEKHFNLAAGGVYSLAIRENRNEIVFVKLFTMSVPNTVNILWQTPQYFLISIAEIMFGVAGLEFSFTQAPKSMKTVTIAGWYLSVAVGNLLVIIITQLNMFKSQAHEFFLFAILIVADMMLFMEMASDYKFVKVKESSTTVTSGFATEEITPFIETNDSNENTFYD</sequence>
<dbReference type="SUPFAM" id="SSF103473">
    <property type="entry name" value="MFS general substrate transporter"/>
    <property type="match status" value="1"/>
</dbReference>
<evidence type="ECO:0000256" key="6">
    <source>
        <dbReference type="ARBA" id="ARBA00022927"/>
    </source>
</evidence>
<feature type="transmembrane region" description="Helical" evidence="11">
    <location>
        <begin position="592"/>
        <end position="611"/>
    </location>
</feature>
<reference evidence="12" key="1">
    <citation type="submission" date="2022-01" db="EMBL/GenBank/DDBJ databases">
        <authorList>
            <person name="King R."/>
        </authorList>
    </citation>
    <scope>NUCLEOTIDE SEQUENCE</scope>
</reference>
<dbReference type="GO" id="GO:0016020">
    <property type="term" value="C:membrane"/>
    <property type="evidence" value="ECO:0007669"/>
    <property type="project" value="UniProtKB-SubCell"/>
</dbReference>
<organism evidence="12 13">
    <name type="scientific">Psylliodes chrysocephalus</name>
    <dbReference type="NCBI Taxonomy" id="3402493"/>
    <lineage>
        <taxon>Eukaryota</taxon>
        <taxon>Metazoa</taxon>
        <taxon>Ecdysozoa</taxon>
        <taxon>Arthropoda</taxon>
        <taxon>Hexapoda</taxon>
        <taxon>Insecta</taxon>
        <taxon>Pterygota</taxon>
        <taxon>Neoptera</taxon>
        <taxon>Endopterygota</taxon>
        <taxon>Coleoptera</taxon>
        <taxon>Polyphaga</taxon>
        <taxon>Cucujiformia</taxon>
        <taxon>Chrysomeloidea</taxon>
        <taxon>Chrysomelidae</taxon>
        <taxon>Galerucinae</taxon>
        <taxon>Alticini</taxon>
        <taxon>Psylliodes</taxon>
    </lineage>
</organism>
<evidence type="ECO:0000256" key="4">
    <source>
        <dbReference type="ARBA" id="ARBA00022692"/>
    </source>
</evidence>
<evidence type="ECO:0000313" key="13">
    <source>
        <dbReference type="Proteomes" id="UP001153636"/>
    </source>
</evidence>
<dbReference type="GO" id="GO:0006857">
    <property type="term" value="P:oligopeptide transport"/>
    <property type="evidence" value="ECO:0007669"/>
    <property type="project" value="InterPro"/>
</dbReference>
<evidence type="ECO:0000256" key="8">
    <source>
        <dbReference type="ARBA" id="ARBA00023136"/>
    </source>
</evidence>
<feature type="transmembrane region" description="Helical" evidence="11">
    <location>
        <begin position="107"/>
        <end position="132"/>
    </location>
</feature>
<evidence type="ECO:0000256" key="1">
    <source>
        <dbReference type="ARBA" id="ARBA00004141"/>
    </source>
</evidence>
<keyword evidence="4 10" id="KW-0812">Transmembrane</keyword>
<gene>
    <name evidence="12" type="ORF">PSYICH_LOCUS3030</name>
</gene>
<keyword evidence="6" id="KW-0653">Protein transport</keyword>
<feature type="transmembrane region" description="Helical" evidence="11">
    <location>
        <begin position="81"/>
        <end position="101"/>
    </location>
</feature>
<keyword evidence="3 10" id="KW-0813">Transport</keyword>
<evidence type="ECO:0000256" key="11">
    <source>
        <dbReference type="SAM" id="Phobius"/>
    </source>
</evidence>
<keyword evidence="7 11" id="KW-1133">Transmembrane helix</keyword>
<feature type="transmembrane region" description="Helical" evidence="11">
    <location>
        <begin position="341"/>
        <end position="362"/>
    </location>
</feature>
<dbReference type="PANTHER" id="PTHR11654">
    <property type="entry name" value="OLIGOPEPTIDE TRANSPORTER-RELATED"/>
    <property type="match status" value="1"/>
</dbReference>
<proteinExistence type="inferred from homology"/>
<feature type="transmembrane region" description="Helical" evidence="11">
    <location>
        <begin position="144"/>
        <end position="162"/>
    </location>
</feature>
<evidence type="ECO:0000256" key="2">
    <source>
        <dbReference type="ARBA" id="ARBA00005982"/>
    </source>
</evidence>
<protein>
    <recommendedName>
        <fullName evidence="9">Oligopeptide transporter 1</fullName>
    </recommendedName>
</protein>
<accession>A0A9P0CP55</accession>
<dbReference type="InterPro" id="IPR000109">
    <property type="entry name" value="POT_fam"/>
</dbReference>
<dbReference type="EMBL" id="OV651824">
    <property type="protein sequence ID" value="CAH1102182.1"/>
    <property type="molecule type" value="Genomic_DNA"/>
</dbReference>
<feature type="transmembrane region" description="Helical" evidence="11">
    <location>
        <begin position="49"/>
        <end position="69"/>
    </location>
</feature>
<dbReference type="OrthoDB" id="205993at2759"/>
<name>A0A9P0CP55_9CUCU</name>
<feature type="transmembrane region" description="Helical" evidence="11">
    <location>
        <begin position="623"/>
        <end position="641"/>
    </location>
</feature>
<dbReference type="Gene3D" id="1.20.1250.20">
    <property type="entry name" value="MFS general substrate transporter like domains"/>
    <property type="match status" value="2"/>
</dbReference>
<evidence type="ECO:0000256" key="3">
    <source>
        <dbReference type="ARBA" id="ARBA00022448"/>
    </source>
</evidence>
<dbReference type="GO" id="GO:0015031">
    <property type="term" value="P:protein transport"/>
    <property type="evidence" value="ECO:0007669"/>
    <property type="project" value="UniProtKB-KW"/>
</dbReference>
<dbReference type="InterPro" id="IPR018456">
    <property type="entry name" value="PTR2_symporter_CS"/>
</dbReference>
<dbReference type="FunFam" id="1.20.1250.20:FF:000049">
    <property type="entry name" value="Solute carrier family 15 member 2"/>
    <property type="match status" value="1"/>
</dbReference>
<comment type="subcellular location">
    <subcellularLocation>
        <location evidence="1 10">Membrane</location>
        <topology evidence="1 10">Multi-pass membrane protein</topology>
    </subcellularLocation>
</comment>
<feature type="transmembrane region" description="Helical" evidence="11">
    <location>
        <begin position="182"/>
        <end position="203"/>
    </location>
</feature>
<feature type="transmembrane region" description="Helical" evidence="11">
    <location>
        <begin position="653"/>
        <end position="671"/>
    </location>
</feature>
<dbReference type="PROSITE" id="PS01023">
    <property type="entry name" value="PTR2_2"/>
    <property type="match status" value="1"/>
</dbReference>
<evidence type="ECO:0000256" key="7">
    <source>
        <dbReference type="ARBA" id="ARBA00022989"/>
    </source>
</evidence>
<evidence type="ECO:0000256" key="9">
    <source>
        <dbReference type="ARBA" id="ARBA00078114"/>
    </source>
</evidence>
<keyword evidence="8 11" id="KW-0472">Membrane</keyword>
<feature type="transmembrane region" description="Helical" evidence="11">
    <location>
        <begin position="311"/>
        <end position="329"/>
    </location>
</feature>
<dbReference type="GO" id="GO:0022857">
    <property type="term" value="F:transmembrane transporter activity"/>
    <property type="evidence" value="ECO:0007669"/>
    <property type="project" value="InterPro"/>
</dbReference>
<evidence type="ECO:0000256" key="10">
    <source>
        <dbReference type="RuleBase" id="RU003755"/>
    </source>
</evidence>
<evidence type="ECO:0000313" key="12">
    <source>
        <dbReference type="EMBL" id="CAH1102182.1"/>
    </source>
</evidence>
<comment type="similarity">
    <text evidence="2 10">Belongs to the major facilitator superfamily. Proton-dependent oligopeptide transporter (POT/PTR) (TC 2.A.17) family.</text>
</comment>
<dbReference type="Pfam" id="PF00854">
    <property type="entry name" value="PTR2"/>
    <property type="match status" value="2"/>
</dbReference>
<dbReference type="InterPro" id="IPR036259">
    <property type="entry name" value="MFS_trans_sf"/>
</dbReference>
<dbReference type="CDD" id="cd17347">
    <property type="entry name" value="MFS_SLC15A1_2_like"/>
    <property type="match status" value="1"/>
</dbReference>
<dbReference type="Proteomes" id="UP001153636">
    <property type="component" value="Chromosome 12"/>
</dbReference>
<dbReference type="AlphaFoldDB" id="A0A9P0CP55"/>